<comment type="caution">
    <text evidence="1">The sequence shown here is derived from an EMBL/GenBank/DDBJ whole genome shotgun (WGS) entry which is preliminary data.</text>
</comment>
<evidence type="ECO:0000313" key="2">
    <source>
        <dbReference type="Proteomes" id="UP001469553"/>
    </source>
</evidence>
<reference evidence="1 2" key="1">
    <citation type="submission" date="2021-06" db="EMBL/GenBank/DDBJ databases">
        <authorList>
            <person name="Palmer J.M."/>
        </authorList>
    </citation>
    <scope>NUCLEOTIDE SEQUENCE [LARGE SCALE GENOMIC DNA]</scope>
    <source>
        <strain evidence="1 2">AS_MEX2019</strain>
        <tissue evidence="1">Muscle</tissue>
    </source>
</reference>
<accession>A0ABV0XH50</accession>
<sequence length="69" mass="7582">QRPAQRTENISLGRGHAQQSELYLAGTSIEAGLLWSSSGSCGKEELVKKVLDRQGSVKLLKKTTLLLWD</sequence>
<organism evidence="1 2">
    <name type="scientific">Ameca splendens</name>
    <dbReference type="NCBI Taxonomy" id="208324"/>
    <lineage>
        <taxon>Eukaryota</taxon>
        <taxon>Metazoa</taxon>
        <taxon>Chordata</taxon>
        <taxon>Craniata</taxon>
        <taxon>Vertebrata</taxon>
        <taxon>Euteleostomi</taxon>
        <taxon>Actinopterygii</taxon>
        <taxon>Neopterygii</taxon>
        <taxon>Teleostei</taxon>
        <taxon>Neoteleostei</taxon>
        <taxon>Acanthomorphata</taxon>
        <taxon>Ovalentaria</taxon>
        <taxon>Atherinomorphae</taxon>
        <taxon>Cyprinodontiformes</taxon>
        <taxon>Goodeidae</taxon>
        <taxon>Ameca</taxon>
    </lineage>
</organism>
<feature type="non-terminal residue" evidence="1">
    <location>
        <position position="1"/>
    </location>
</feature>
<gene>
    <name evidence="1" type="ORF">AMECASPLE_023559</name>
</gene>
<dbReference type="Proteomes" id="UP001469553">
    <property type="component" value="Unassembled WGS sequence"/>
</dbReference>
<dbReference type="EMBL" id="JAHRIP010002179">
    <property type="protein sequence ID" value="MEQ2280789.1"/>
    <property type="molecule type" value="Genomic_DNA"/>
</dbReference>
<keyword evidence="2" id="KW-1185">Reference proteome</keyword>
<protein>
    <submittedName>
        <fullName evidence="1">Uncharacterized protein</fullName>
    </submittedName>
</protein>
<evidence type="ECO:0000313" key="1">
    <source>
        <dbReference type="EMBL" id="MEQ2280789.1"/>
    </source>
</evidence>
<name>A0ABV0XH50_9TELE</name>
<proteinExistence type="predicted"/>